<sequence>FLVEYIEMEPSLTHVMLVPFPGQGHINPLLRLGKLIASKGLLVTFVTTHHSRAMWQEDASIQDHVVIPIGLGFIRFEFFGDVFVYNDVKNKTESGFLLSQLEVIGKREIKNLVKKYEKQPVRCLINSAFVLWELQIPSAVLWVHSSACLAAYYYYNHRLVDFPTKIDLKVNVEVPFIPLLLKHEEIPSFLHPSSTFAVYAELILEQFKYWPDSREPSSIVYISFGIVVHLKHEQVDEIAHGLLTYGCPSYGWFNLPWKETHALPRELEEKGKIVEWCPQERVLTHPAVACFLSHCGWNSTMEALTSGVPMVCLPQCGDQVTNVVYFVDVFKIRVRLSHGEADERIVPREKCNIPVSLNRPPIKSIML</sequence>
<organism evidence="6 7">
    <name type="scientific">Thlaspi arvense</name>
    <name type="common">Field penny-cress</name>
    <dbReference type="NCBI Taxonomy" id="13288"/>
    <lineage>
        <taxon>Eukaryota</taxon>
        <taxon>Viridiplantae</taxon>
        <taxon>Streptophyta</taxon>
        <taxon>Embryophyta</taxon>
        <taxon>Tracheophyta</taxon>
        <taxon>Spermatophyta</taxon>
        <taxon>Magnoliopsida</taxon>
        <taxon>eudicotyledons</taxon>
        <taxon>Gunneridae</taxon>
        <taxon>Pentapetalae</taxon>
        <taxon>rosids</taxon>
        <taxon>malvids</taxon>
        <taxon>Brassicales</taxon>
        <taxon>Brassicaceae</taxon>
        <taxon>Thlaspideae</taxon>
        <taxon>Thlaspi</taxon>
    </lineage>
</organism>
<dbReference type="GO" id="GO:0080043">
    <property type="term" value="F:quercetin 3-O-glucosyltransferase activity"/>
    <property type="evidence" value="ECO:0007669"/>
    <property type="project" value="TreeGrafter"/>
</dbReference>
<evidence type="ECO:0000256" key="3">
    <source>
        <dbReference type="ARBA" id="ARBA00022679"/>
    </source>
</evidence>
<keyword evidence="2 4" id="KW-0328">Glycosyltransferase</keyword>
<proteinExistence type="inferred from homology"/>
<dbReference type="PANTHER" id="PTHR11926:SF1299">
    <property type="entry name" value="UDP-GLYCOSYLTRANSFERASE 84A3-RELATED"/>
    <property type="match status" value="1"/>
</dbReference>
<evidence type="ECO:0000256" key="2">
    <source>
        <dbReference type="ARBA" id="ARBA00022676"/>
    </source>
</evidence>
<dbReference type="InterPro" id="IPR058980">
    <property type="entry name" value="Glyco_transf_N"/>
</dbReference>
<evidence type="ECO:0000256" key="1">
    <source>
        <dbReference type="ARBA" id="ARBA00009995"/>
    </source>
</evidence>
<dbReference type="AlphaFoldDB" id="A0AAU9T4K8"/>
<comment type="similarity">
    <text evidence="1 4">Belongs to the UDP-glycosyltransferase family.</text>
</comment>
<evidence type="ECO:0000313" key="7">
    <source>
        <dbReference type="Proteomes" id="UP000836841"/>
    </source>
</evidence>
<feature type="domain" description="Glycosyltransferase N-terminal" evidence="5">
    <location>
        <begin position="15"/>
        <end position="50"/>
    </location>
</feature>
<name>A0AAU9T4K8_THLAR</name>
<evidence type="ECO:0000256" key="4">
    <source>
        <dbReference type="RuleBase" id="RU003718"/>
    </source>
</evidence>
<dbReference type="Pfam" id="PF26168">
    <property type="entry name" value="Glyco_transf_N"/>
    <property type="match status" value="1"/>
</dbReference>
<dbReference type="SUPFAM" id="SSF53756">
    <property type="entry name" value="UDP-Glycosyltransferase/glycogen phosphorylase"/>
    <property type="match status" value="1"/>
</dbReference>
<accession>A0AAU9T4K8</accession>
<dbReference type="PROSITE" id="PS00375">
    <property type="entry name" value="UDPGT"/>
    <property type="match status" value="1"/>
</dbReference>
<dbReference type="CDD" id="cd03784">
    <property type="entry name" value="GT1_Gtf-like"/>
    <property type="match status" value="1"/>
</dbReference>
<protein>
    <recommendedName>
        <fullName evidence="5">Glycosyltransferase N-terminal domain-containing protein</fullName>
    </recommendedName>
</protein>
<dbReference type="GO" id="GO:0080044">
    <property type="term" value="F:quercetin 7-O-glucosyltransferase activity"/>
    <property type="evidence" value="ECO:0007669"/>
    <property type="project" value="TreeGrafter"/>
</dbReference>
<keyword evidence="3 4" id="KW-0808">Transferase</keyword>
<evidence type="ECO:0000313" key="6">
    <source>
        <dbReference type="EMBL" id="CAH2079122.1"/>
    </source>
</evidence>
<keyword evidence="7" id="KW-1185">Reference proteome</keyword>
<dbReference type="Pfam" id="PF00201">
    <property type="entry name" value="UDPGT"/>
    <property type="match status" value="1"/>
</dbReference>
<feature type="non-terminal residue" evidence="6">
    <location>
        <position position="367"/>
    </location>
</feature>
<dbReference type="PANTHER" id="PTHR11926">
    <property type="entry name" value="GLUCOSYL/GLUCURONOSYL TRANSFERASES"/>
    <property type="match status" value="1"/>
</dbReference>
<dbReference type="InterPro" id="IPR002213">
    <property type="entry name" value="UDP_glucos_trans"/>
</dbReference>
<evidence type="ECO:0000259" key="5">
    <source>
        <dbReference type="Pfam" id="PF26168"/>
    </source>
</evidence>
<dbReference type="InterPro" id="IPR035595">
    <property type="entry name" value="UDP_glycos_trans_CS"/>
</dbReference>
<gene>
    <name evidence="6" type="ORF">TAV2_LOCUS24616</name>
</gene>
<dbReference type="Proteomes" id="UP000836841">
    <property type="component" value="Chromosome 7"/>
</dbReference>
<reference evidence="6 7" key="1">
    <citation type="submission" date="2022-03" db="EMBL/GenBank/DDBJ databases">
        <authorList>
            <person name="Nunn A."/>
            <person name="Chopra R."/>
            <person name="Nunn A."/>
            <person name="Contreras Garrido A."/>
        </authorList>
    </citation>
    <scope>NUCLEOTIDE SEQUENCE [LARGE SCALE GENOMIC DNA]</scope>
</reference>
<dbReference type="EMBL" id="OU466863">
    <property type="protein sequence ID" value="CAH2079122.1"/>
    <property type="molecule type" value="Genomic_DNA"/>
</dbReference>
<dbReference type="Gene3D" id="3.40.50.2000">
    <property type="entry name" value="Glycogen Phosphorylase B"/>
    <property type="match status" value="2"/>
</dbReference>